<dbReference type="SUPFAM" id="SSF57501">
    <property type="entry name" value="Cystine-knot cytokines"/>
    <property type="match status" value="1"/>
</dbReference>
<name>A0A1V9XKK2_9ACAR</name>
<dbReference type="InterPro" id="IPR052876">
    <property type="entry name" value="Insect_Hormone_Regulators"/>
</dbReference>
<dbReference type="InParanoid" id="A0A1V9XKK2"/>
<dbReference type="OrthoDB" id="5950649at2759"/>
<dbReference type="InterPro" id="IPR029034">
    <property type="entry name" value="Cystine-knot_cytokine"/>
</dbReference>
<dbReference type="Gene3D" id="2.10.90.10">
    <property type="entry name" value="Cystine-knot cytokines"/>
    <property type="match status" value="1"/>
</dbReference>
<dbReference type="PANTHER" id="PTHR39940:SF1">
    <property type="entry name" value="PROTHORACICOTROPIC HORMONE, ISOFORM F"/>
    <property type="match status" value="1"/>
</dbReference>
<keyword evidence="2" id="KW-1185">Reference proteome</keyword>
<dbReference type="Proteomes" id="UP000192247">
    <property type="component" value="Unassembled WGS sequence"/>
</dbReference>
<evidence type="ECO:0000313" key="2">
    <source>
        <dbReference type="Proteomes" id="UP000192247"/>
    </source>
</evidence>
<dbReference type="AlphaFoldDB" id="A0A1V9XKK2"/>
<organism evidence="1 2">
    <name type="scientific">Tropilaelaps mercedesae</name>
    <dbReference type="NCBI Taxonomy" id="418985"/>
    <lineage>
        <taxon>Eukaryota</taxon>
        <taxon>Metazoa</taxon>
        <taxon>Ecdysozoa</taxon>
        <taxon>Arthropoda</taxon>
        <taxon>Chelicerata</taxon>
        <taxon>Arachnida</taxon>
        <taxon>Acari</taxon>
        <taxon>Parasitiformes</taxon>
        <taxon>Mesostigmata</taxon>
        <taxon>Gamasina</taxon>
        <taxon>Dermanyssoidea</taxon>
        <taxon>Laelapidae</taxon>
        <taxon>Tropilaelaps</taxon>
    </lineage>
</organism>
<reference evidence="1 2" key="1">
    <citation type="journal article" date="2017" name="Gigascience">
        <title>Draft genome of the honey bee ectoparasitic mite, Tropilaelaps mercedesae, is shaped by the parasitic life history.</title>
        <authorList>
            <person name="Dong X."/>
            <person name="Armstrong S.D."/>
            <person name="Xia D."/>
            <person name="Makepeace B.L."/>
            <person name="Darby A.C."/>
            <person name="Kadowaki T."/>
        </authorList>
    </citation>
    <scope>NUCLEOTIDE SEQUENCE [LARGE SCALE GENOMIC DNA]</scope>
    <source>
        <strain evidence="1">Wuxi-XJTLU</strain>
    </source>
</reference>
<protein>
    <recommendedName>
        <fullName evidence="3">Protein trunk-like</fullName>
    </recommendedName>
</protein>
<proteinExistence type="predicted"/>
<dbReference type="FunCoup" id="A0A1V9XKK2">
    <property type="interactions" value="39"/>
</dbReference>
<accession>A0A1V9XKK2</accession>
<evidence type="ECO:0000313" key="1">
    <source>
        <dbReference type="EMBL" id="OQR74045.1"/>
    </source>
</evidence>
<comment type="caution">
    <text evidence="1">The sequence shown here is derived from an EMBL/GenBank/DDBJ whole genome shotgun (WGS) entry which is preliminary data.</text>
</comment>
<dbReference type="PANTHER" id="PTHR39940">
    <property type="entry name" value="PROTHORACICOTROPIC HORMONE, ISOFORM F"/>
    <property type="match status" value="1"/>
</dbReference>
<dbReference type="GO" id="GO:0005102">
    <property type="term" value="F:signaling receptor binding"/>
    <property type="evidence" value="ECO:0007669"/>
    <property type="project" value="TreeGrafter"/>
</dbReference>
<sequence>MYFNVHRLLERGIWVSSRYMSVDPPPKPMVDGQKLENNDWQDDQAQNEDFFVDNPNYEAPVNNYHFHLGHALMKRGIRQFRKRQSDDPTSKWKCQSTLEWEDLGDGYFPRYLRKVKCLCERCWYNHYKCRPRSFTVTLLRRRSDVKCSYGDKPIVLEDEWEIVEKAVPFCCDCVPD</sequence>
<dbReference type="EMBL" id="MNPL01008808">
    <property type="protein sequence ID" value="OQR74045.1"/>
    <property type="molecule type" value="Genomic_DNA"/>
</dbReference>
<gene>
    <name evidence="1" type="ORF">BIW11_09345</name>
</gene>
<evidence type="ECO:0008006" key="3">
    <source>
        <dbReference type="Google" id="ProtNLM"/>
    </source>
</evidence>